<feature type="transmembrane region" description="Helical" evidence="7">
    <location>
        <begin position="664"/>
        <end position="683"/>
    </location>
</feature>
<feature type="transmembrane region" description="Helical" evidence="7">
    <location>
        <begin position="316"/>
        <end position="335"/>
    </location>
</feature>
<dbReference type="PANTHER" id="PTHR23501">
    <property type="entry name" value="MAJOR FACILITATOR SUPERFAMILY"/>
    <property type="match status" value="1"/>
</dbReference>
<dbReference type="Proteomes" id="UP000481327">
    <property type="component" value="Unassembled WGS sequence"/>
</dbReference>
<keyword evidence="5 7" id="KW-1133">Transmembrane helix</keyword>
<dbReference type="InterPro" id="IPR036259">
    <property type="entry name" value="MFS_trans_sf"/>
</dbReference>
<dbReference type="GO" id="GO:0005886">
    <property type="term" value="C:plasma membrane"/>
    <property type="evidence" value="ECO:0007669"/>
    <property type="project" value="UniProtKB-SubCell"/>
</dbReference>
<feature type="transmembrane region" description="Helical" evidence="7">
    <location>
        <begin position="594"/>
        <end position="613"/>
    </location>
</feature>
<dbReference type="EMBL" id="WIOL01000007">
    <property type="protein sequence ID" value="MQT18512.1"/>
    <property type="molecule type" value="Genomic_DNA"/>
</dbReference>
<feature type="transmembrane region" description="Helical" evidence="7">
    <location>
        <begin position="747"/>
        <end position="766"/>
    </location>
</feature>
<evidence type="ECO:0000313" key="10">
    <source>
        <dbReference type="Proteomes" id="UP000481327"/>
    </source>
</evidence>
<dbReference type="AlphaFoldDB" id="A0A7C9GQK8"/>
<feature type="transmembrane region" description="Helical" evidence="7">
    <location>
        <begin position="387"/>
        <end position="406"/>
    </location>
</feature>
<evidence type="ECO:0000256" key="3">
    <source>
        <dbReference type="ARBA" id="ARBA00022475"/>
    </source>
</evidence>
<dbReference type="Pfam" id="PF07690">
    <property type="entry name" value="MFS_1"/>
    <property type="match status" value="1"/>
</dbReference>
<keyword evidence="10" id="KW-1185">Reference proteome</keyword>
<keyword evidence="3" id="KW-1003">Cell membrane</keyword>
<feature type="transmembrane region" description="Helical" evidence="7">
    <location>
        <begin position="355"/>
        <end position="375"/>
    </location>
</feature>
<feature type="transmembrane region" description="Helical" evidence="7">
    <location>
        <begin position="285"/>
        <end position="304"/>
    </location>
</feature>
<dbReference type="PANTHER" id="PTHR23501:SF197">
    <property type="entry name" value="COMD"/>
    <property type="match status" value="1"/>
</dbReference>
<proteinExistence type="predicted"/>
<dbReference type="InterPro" id="IPR011701">
    <property type="entry name" value="MFS"/>
</dbReference>
<feature type="transmembrane region" description="Helical" evidence="7">
    <location>
        <begin position="250"/>
        <end position="273"/>
    </location>
</feature>
<feature type="transmembrane region" description="Helical" evidence="7">
    <location>
        <begin position="426"/>
        <end position="445"/>
    </location>
</feature>
<evidence type="ECO:0000256" key="2">
    <source>
        <dbReference type="ARBA" id="ARBA00022448"/>
    </source>
</evidence>
<dbReference type="Gene3D" id="1.20.1720.10">
    <property type="entry name" value="Multidrug resistance protein D"/>
    <property type="match status" value="1"/>
</dbReference>
<keyword evidence="2" id="KW-0813">Transport</keyword>
<organism evidence="9 10">
    <name type="scientific">Sandarakinorhabdus fusca</name>
    <dbReference type="NCBI Taxonomy" id="1439888"/>
    <lineage>
        <taxon>Bacteria</taxon>
        <taxon>Pseudomonadati</taxon>
        <taxon>Pseudomonadota</taxon>
        <taxon>Alphaproteobacteria</taxon>
        <taxon>Sphingomonadales</taxon>
        <taxon>Sphingosinicellaceae</taxon>
        <taxon>Sandarakinorhabdus</taxon>
    </lineage>
</organism>
<dbReference type="SUPFAM" id="SSF103473">
    <property type="entry name" value="MFS general substrate transporter"/>
    <property type="match status" value="1"/>
</dbReference>
<evidence type="ECO:0000256" key="6">
    <source>
        <dbReference type="ARBA" id="ARBA00023136"/>
    </source>
</evidence>
<gene>
    <name evidence="9" type="ORF">F3168_14755</name>
</gene>
<evidence type="ECO:0000256" key="7">
    <source>
        <dbReference type="SAM" id="Phobius"/>
    </source>
</evidence>
<dbReference type="Gene3D" id="1.20.1250.20">
    <property type="entry name" value="MFS general substrate transporter like domains"/>
    <property type="match status" value="1"/>
</dbReference>
<evidence type="ECO:0000313" key="9">
    <source>
        <dbReference type="EMBL" id="MQT18512.1"/>
    </source>
</evidence>
<comment type="caution">
    <text evidence="9">The sequence shown here is derived from an EMBL/GenBank/DDBJ whole genome shotgun (WGS) entry which is preliminary data.</text>
</comment>
<dbReference type="OrthoDB" id="2414439at2"/>
<dbReference type="InterPro" id="IPR020846">
    <property type="entry name" value="MFS_dom"/>
</dbReference>
<keyword evidence="6 7" id="KW-0472">Membrane</keyword>
<reference evidence="9 10" key="1">
    <citation type="submission" date="2019-09" db="EMBL/GenBank/DDBJ databases">
        <title>Polymorphobacter sp. isolated from a lake in China.</title>
        <authorList>
            <person name="Liu Z."/>
        </authorList>
    </citation>
    <scope>NUCLEOTIDE SEQUENCE [LARGE SCALE GENOMIC DNA]</scope>
    <source>
        <strain evidence="9 10">D40P</strain>
    </source>
</reference>
<feature type="transmembrane region" description="Helical" evidence="7">
    <location>
        <begin position="490"/>
        <end position="509"/>
    </location>
</feature>
<feature type="transmembrane region" description="Helical" evidence="7">
    <location>
        <begin position="457"/>
        <end position="478"/>
    </location>
</feature>
<name>A0A7C9GQK8_9SPHN</name>
<accession>A0A7C9GQK8</accession>
<dbReference type="CDD" id="cd17502">
    <property type="entry name" value="MFS_Azr1_MDR_like"/>
    <property type="match status" value="1"/>
</dbReference>
<dbReference type="GO" id="GO:0022857">
    <property type="term" value="F:transmembrane transporter activity"/>
    <property type="evidence" value="ECO:0007669"/>
    <property type="project" value="InterPro"/>
</dbReference>
<dbReference type="PROSITE" id="PS50850">
    <property type="entry name" value="MFS"/>
    <property type="match status" value="1"/>
</dbReference>
<comment type="subcellular location">
    <subcellularLocation>
        <location evidence="1">Cell membrane</location>
        <topology evidence="1">Multi-pass membrane protein</topology>
    </subcellularLocation>
</comment>
<dbReference type="FunFam" id="1.20.1720.10:FF:000004">
    <property type="entry name" value="EmrB/QacA family drug resistance transporter"/>
    <property type="match status" value="1"/>
</dbReference>
<protein>
    <submittedName>
        <fullName evidence="9">MFS transporter</fullName>
    </submittedName>
</protein>
<evidence type="ECO:0000256" key="1">
    <source>
        <dbReference type="ARBA" id="ARBA00004651"/>
    </source>
</evidence>
<sequence>MRPVFAIGASCRAEFAEQGFIFGVAAAAQQHGLFDQPVAGDAATEIPHLGVHDRHIGGAPAGDLVDAGDAGGAQPVGELGADALQLVQVERVDVAVFDRRRGGFAAGAGAGEIAAQLVDFVGERANLRLARLQFDGQPIAFGVGGVAFARQPVAAFLQDGDLALQRCAHGQADEQAEHQRHDGNGEQQRIDGVGHDAELRWKQSLRFHAPSGPPVASRSVQDVSTGALLHAIAAATMSVPHVYTAPERRMALGAVLIVLFLSALDQTIVATAMPRIIKELSGLDRIAWVGTAYLLTSTVTVPIYGKLGDIYGRRPVLVFGVIMFLAGSMLCGLAGEFGDLGVIGDGMNQLIACRALQGLGAGALTTGAFAVVADIAPPAERGKYTGYFGAMFGFAGLLGPVVGGFLTDHATTNVLGHVVSGWRFIFYVNLPLGLVALYILLTRLPAGSRGADARIDWAGSGLIVAATVPLLLALTWGGQGAGLAAWTSPQVLGGLGVSVVALVAFLMVSRGKSWAVVPLDLFDDAVVARANIALFLVNLGYIGVPIFLPLYLQVVRGLSASQSGFAMLPLLGGILTGSVIAGRTARKTKLYKPVLIAGGITALLACAAMTQLTAATPRWMLSLTLAALGLGLGPAQGMFTLAIQSAVDHARVGVATASAQFCRQIGATIGVAMFGALLTHHLAGELDVRVPELAVAGQSVSLSQAQTLAMDGAALDATLARRGIADPAAAARVAAGLQTSFAGAIEALFPVSLVLMLAAFGFTLAIPARELRGRVEAEPADGTPAAA</sequence>
<evidence type="ECO:0000256" key="5">
    <source>
        <dbReference type="ARBA" id="ARBA00022989"/>
    </source>
</evidence>
<feature type="transmembrane region" description="Helical" evidence="7">
    <location>
        <begin position="564"/>
        <end position="582"/>
    </location>
</feature>
<evidence type="ECO:0000256" key="4">
    <source>
        <dbReference type="ARBA" id="ARBA00022692"/>
    </source>
</evidence>
<feature type="domain" description="Major facilitator superfamily (MFS) profile" evidence="8">
    <location>
        <begin position="251"/>
        <end position="770"/>
    </location>
</feature>
<evidence type="ECO:0000259" key="8">
    <source>
        <dbReference type="PROSITE" id="PS50850"/>
    </source>
</evidence>
<feature type="transmembrane region" description="Helical" evidence="7">
    <location>
        <begin position="619"/>
        <end position="643"/>
    </location>
</feature>
<feature type="transmembrane region" description="Helical" evidence="7">
    <location>
        <begin position="530"/>
        <end position="552"/>
    </location>
</feature>
<keyword evidence="4 7" id="KW-0812">Transmembrane</keyword>